<sequence>MKKIIIITIVTLTTATGILSSQTPDKQNAKPEASVIAPSTTAFRKDLGQAD</sequence>
<accession>A0ABP7PQK3</accession>
<protein>
    <submittedName>
        <fullName evidence="1">Uncharacterized protein</fullName>
    </submittedName>
</protein>
<reference evidence="2" key="1">
    <citation type="journal article" date="2019" name="Int. J. Syst. Evol. Microbiol.">
        <title>The Global Catalogue of Microorganisms (GCM) 10K type strain sequencing project: providing services to taxonomists for standard genome sequencing and annotation.</title>
        <authorList>
            <consortium name="The Broad Institute Genomics Platform"/>
            <consortium name="The Broad Institute Genome Sequencing Center for Infectious Disease"/>
            <person name="Wu L."/>
            <person name="Ma J."/>
        </authorList>
    </citation>
    <scope>NUCLEOTIDE SEQUENCE [LARGE SCALE GENOMIC DNA]</scope>
    <source>
        <strain evidence="2">JCM 16601</strain>
    </source>
</reference>
<evidence type="ECO:0000313" key="2">
    <source>
        <dbReference type="Proteomes" id="UP001500742"/>
    </source>
</evidence>
<name>A0ABP7PQK3_9SPHI</name>
<dbReference type="Proteomes" id="UP001500742">
    <property type="component" value="Unassembled WGS sequence"/>
</dbReference>
<organism evidence="1 2">
    <name type="scientific">Mucilaginibacter dorajii</name>
    <dbReference type="NCBI Taxonomy" id="692994"/>
    <lineage>
        <taxon>Bacteria</taxon>
        <taxon>Pseudomonadati</taxon>
        <taxon>Bacteroidota</taxon>
        <taxon>Sphingobacteriia</taxon>
        <taxon>Sphingobacteriales</taxon>
        <taxon>Sphingobacteriaceae</taxon>
        <taxon>Mucilaginibacter</taxon>
    </lineage>
</organism>
<dbReference type="RefSeq" id="WP_259097078.1">
    <property type="nucleotide sequence ID" value="NZ_BAAAZC010000012.1"/>
</dbReference>
<dbReference type="EMBL" id="BAAAZC010000012">
    <property type="protein sequence ID" value="GAA3969621.1"/>
    <property type="molecule type" value="Genomic_DNA"/>
</dbReference>
<gene>
    <name evidence="1" type="ORF">GCM10022210_18260</name>
</gene>
<evidence type="ECO:0000313" key="1">
    <source>
        <dbReference type="EMBL" id="GAA3969621.1"/>
    </source>
</evidence>
<proteinExistence type="predicted"/>
<keyword evidence="2" id="KW-1185">Reference proteome</keyword>
<comment type="caution">
    <text evidence="1">The sequence shown here is derived from an EMBL/GenBank/DDBJ whole genome shotgun (WGS) entry which is preliminary data.</text>
</comment>